<organism evidence="1 2">
    <name type="scientific">Streptomyces evansiae</name>
    <dbReference type="NCBI Taxonomy" id="3075535"/>
    <lineage>
        <taxon>Bacteria</taxon>
        <taxon>Bacillati</taxon>
        <taxon>Actinomycetota</taxon>
        <taxon>Actinomycetes</taxon>
        <taxon>Kitasatosporales</taxon>
        <taxon>Streptomycetaceae</taxon>
        <taxon>Streptomyces</taxon>
    </lineage>
</organism>
<protein>
    <submittedName>
        <fullName evidence="1">Uncharacterized protein</fullName>
    </submittedName>
</protein>
<dbReference type="EMBL" id="JAVRER010000017">
    <property type="protein sequence ID" value="MDT0416538.1"/>
    <property type="molecule type" value="Genomic_DNA"/>
</dbReference>
<accession>A0ABD5E5A3</accession>
<name>A0ABD5E5A3_9ACTN</name>
<sequence length="196" mass="20318">MPRSRTTGVRVAWPGRASVVRPLVGVQDSYARMAFGRGGGQPHLTVTGARLGTMRVATTRGPATVPAWLFALDGYDTPLRRAAVASSPTPRSPIAPTRSVPGRRLDRLGGVSGDGRTVTVVAVRGVCDGGARVGVLEGRDAVVLSGSVVKGRGSGPCTKQAQLMPVRVRLKRPLGGRVLLDALSGAPVPYREAPPG</sequence>
<dbReference type="AlphaFoldDB" id="A0ABD5E5A3"/>
<dbReference type="RefSeq" id="WP_093852783.1">
    <property type="nucleotide sequence ID" value="NZ_JAVRER010000017.1"/>
</dbReference>
<reference evidence="2" key="1">
    <citation type="submission" date="2023-07" db="EMBL/GenBank/DDBJ databases">
        <title>30 novel species of actinomycetes from the DSMZ collection.</title>
        <authorList>
            <person name="Nouioui I."/>
        </authorList>
    </citation>
    <scope>NUCLEOTIDE SEQUENCE [LARGE SCALE GENOMIC DNA]</scope>
    <source>
        <strain evidence="2">DSM 41982</strain>
    </source>
</reference>
<proteinExistence type="predicted"/>
<comment type="caution">
    <text evidence="1">The sequence shown here is derived from an EMBL/GenBank/DDBJ whole genome shotgun (WGS) entry which is preliminary data.</text>
</comment>
<evidence type="ECO:0000313" key="2">
    <source>
        <dbReference type="Proteomes" id="UP001183607"/>
    </source>
</evidence>
<gene>
    <name evidence="1" type="ORF">RM574_13680</name>
</gene>
<dbReference type="Proteomes" id="UP001183607">
    <property type="component" value="Unassembled WGS sequence"/>
</dbReference>
<evidence type="ECO:0000313" key="1">
    <source>
        <dbReference type="EMBL" id="MDT0416538.1"/>
    </source>
</evidence>